<protein>
    <recommendedName>
        <fullName evidence="1">tRNAHis guanylyltransferase catalytic domain-containing protein</fullName>
    </recommendedName>
</protein>
<dbReference type="InterPro" id="IPR038469">
    <property type="entry name" value="tRNAHis_GuaTrfase_Thg1_sf"/>
</dbReference>
<dbReference type="Gene3D" id="3.30.70.3000">
    <property type="match status" value="1"/>
</dbReference>
<feature type="domain" description="tRNAHis guanylyltransferase catalytic" evidence="1">
    <location>
        <begin position="31"/>
        <end position="131"/>
    </location>
</feature>
<organism evidence="2 3">
    <name type="scientific">Ignisphaera aggregans</name>
    <dbReference type="NCBI Taxonomy" id="334771"/>
    <lineage>
        <taxon>Archaea</taxon>
        <taxon>Thermoproteota</taxon>
        <taxon>Thermoprotei</taxon>
        <taxon>Desulfurococcales</taxon>
        <taxon>Desulfurococcaceae</taxon>
        <taxon>Ignisphaera</taxon>
    </lineage>
</organism>
<proteinExistence type="predicted"/>
<dbReference type="PANTHER" id="PTHR12729">
    <property type="entry name" value="TRNA(HIS) GUANYLYLTRANSFERASE-RELATED"/>
    <property type="match status" value="1"/>
</dbReference>
<comment type="caution">
    <text evidence="2">The sequence shown here is derived from an EMBL/GenBank/DDBJ whole genome shotgun (WGS) entry which is preliminary data.</text>
</comment>
<accession>A0A832Z083</accession>
<dbReference type="GO" id="GO:0000287">
    <property type="term" value="F:magnesium ion binding"/>
    <property type="evidence" value="ECO:0007669"/>
    <property type="project" value="InterPro"/>
</dbReference>
<dbReference type="EMBL" id="DQTV01000091">
    <property type="protein sequence ID" value="HIP57377.1"/>
    <property type="molecule type" value="Genomic_DNA"/>
</dbReference>
<evidence type="ECO:0000259" key="1">
    <source>
        <dbReference type="Pfam" id="PF04446"/>
    </source>
</evidence>
<dbReference type="InterPro" id="IPR024956">
    <property type="entry name" value="tRNAHis_GuaTrfase_cat"/>
</dbReference>
<dbReference type="PANTHER" id="PTHR12729:SF6">
    <property type="entry name" value="TRNA(HIS) GUANYLYLTRANSFERASE-RELATED"/>
    <property type="match status" value="1"/>
</dbReference>
<reference evidence="2" key="1">
    <citation type="journal article" date="2020" name="ISME J.">
        <title>Gammaproteobacteria mediating utilization of methyl-, sulfur- and petroleum organic compounds in deep ocean hydrothermal plumes.</title>
        <authorList>
            <person name="Zhou Z."/>
            <person name="Liu Y."/>
            <person name="Pan J."/>
            <person name="Cron B.R."/>
            <person name="Toner B.M."/>
            <person name="Anantharaman K."/>
            <person name="Breier J.A."/>
            <person name="Dick G.J."/>
            <person name="Li M."/>
        </authorList>
    </citation>
    <scope>NUCLEOTIDE SEQUENCE</scope>
    <source>
        <strain evidence="2">SZUA-1435</strain>
    </source>
</reference>
<evidence type="ECO:0000313" key="2">
    <source>
        <dbReference type="EMBL" id="HIP57377.1"/>
    </source>
</evidence>
<name>A0A832Z083_9CREN</name>
<dbReference type="Pfam" id="PF04446">
    <property type="entry name" value="Thg1"/>
    <property type="match status" value="1"/>
</dbReference>
<dbReference type="GO" id="GO:0008193">
    <property type="term" value="F:tRNA guanylyltransferase activity"/>
    <property type="evidence" value="ECO:0007669"/>
    <property type="project" value="InterPro"/>
</dbReference>
<dbReference type="AlphaFoldDB" id="A0A832Z083"/>
<gene>
    <name evidence="2" type="ORF">EYH02_04850</name>
</gene>
<dbReference type="Proteomes" id="UP000605805">
    <property type="component" value="Unassembled WGS sequence"/>
</dbReference>
<sequence>MSELHNAIDILMRVQVRRLDEVFRSREVFSDKRVNTPFALRLDGVRFSRVLADFKPRSFEVHKALLTAAMNIMEELGCCCSYVVSDEINVLCLDYVAYGGRVEKLVSISASIAGATVSTVLGRRLFFDSRIIALKSDTEVSKYILYRARVGLNNFVSEIFHRVTGSKYTPPLNSMINTLKSLGIDIYREEVWKVVGTSVVKKLRIRAEDKLGWSYEVCPGFVDAIICSLTHLPTG</sequence>
<dbReference type="InterPro" id="IPR007537">
    <property type="entry name" value="tRNAHis_GuaTrfase_Thg1"/>
</dbReference>
<dbReference type="GO" id="GO:0006400">
    <property type="term" value="P:tRNA modification"/>
    <property type="evidence" value="ECO:0007669"/>
    <property type="project" value="InterPro"/>
</dbReference>
<evidence type="ECO:0000313" key="3">
    <source>
        <dbReference type="Proteomes" id="UP000605805"/>
    </source>
</evidence>